<feature type="non-terminal residue" evidence="2">
    <location>
        <position position="125"/>
    </location>
</feature>
<dbReference type="OrthoDB" id="10252032at2759"/>
<reference evidence="2 3" key="1">
    <citation type="submission" date="2019-09" db="EMBL/GenBank/DDBJ databases">
        <title>Bird 10,000 Genomes (B10K) Project - Family phase.</title>
        <authorList>
            <person name="Zhang G."/>
        </authorList>
    </citation>
    <scope>NUCLEOTIDE SEQUENCE [LARGE SCALE GENOMIC DNA]</scope>
    <source>
        <strain evidence="2">B10K-DU-001-03</strain>
        <tissue evidence="2">Muscle</tissue>
    </source>
</reference>
<feature type="region of interest" description="Disordered" evidence="1">
    <location>
        <begin position="36"/>
        <end position="58"/>
    </location>
</feature>
<gene>
    <name evidence="2" type="primary">Kri1_1</name>
    <name evidence="2" type="ORF">SCLMEX_R15372</name>
</gene>
<proteinExistence type="predicted"/>
<comment type="caution">
    <text evidence="2">The sequence shown here is derived from an EMBL/GenBank/DDBJ whole genome shotgun (WGS) entry which is preliminary data.</text>
</comment>
<keyword evidence="3" id="KW-1185">Reference proteome</keyword>
<dbReference type="InterPro" id="IPR018034">
    <property type="entry name" value="Kri1"/>
</dbReference>
<feature type="region of interest" description="Disordered" evidence="1">
    <location>
        <begin position="77"/>
        <end position="111"/>
    </location>
</feature>
<feature type="non-terminal residue" evidence="2">
    <location>
        <position position="1"/>
    </location>
</feature>
<dbReference type="Proteomes" id="UP000588334">
    <property type="component" value="Unassembled WGS sequence"/>
</dbReference>
<evidence type="ECO:0000256" key="1">
    <source>
        <dbReference type="SAM" id="MobiDB-lite"/>
    </source>
</evidence>
<accession>A0A7K8WTS6</accession>
<feature type="compositionally biased region" description="Acidic residues" evidence="1">
    <location>
        <begin position="91"/>
        <end position="102"/>
    </location>
</feature>
<sequence length="125" mass="14720">MAAPELRVNEKFAERYRRYRRREELQRLYSEFGDLEVNLGGPPGSPISPPSQALDPRQEREFYRTLALLKTRDPRIYQKDTTFYTQPESSGSDEEEESEEEGEARPAKPMYLKDYERKVVLEKEG</sequence>
<evidence type="ECO:0000313" key="2">
    <source>
        <dbReference type="EMBL" id="NXF82044.1"/>
    </source>
</evidence>
<name>A0A7K8WTS6_9FURN</name>
<dbReference type="PANTHER" id="PTHR14490:SF5">
    <property type="entry name" value="PROTEIN KRI1 HOMOLOG"/>
    <property type="match status" value="1"/>
</dbReference>
<dbReference type="GO" id="GO:0005730">
    <property type="term" value="C:nucleolus"/>
    <property type="evidence" value="ECO:0007669"/>
    <property type="project" value="TreeGrafter"/>
</dbReference>
<dbReference type="EMBL" id="VWZF01006203">
    <property type="protein sequence ID" value="NXF82044.1"/>
    <property type="molecule type" value="Genomic_DNA"/>
</dbReference>
<dbReference type="GO" id="GO:0030686">
    <property type="term" value="C:90S preribosome"/>
    <property type="evidence" value="ECO:0007669"/>
    <property type="project" value="TreeGrafter"/>
</dbReference>
<protein>
    <submittedName>
        <fullName evidence="2">KRI1 protein</fullName>
    </submittedName>
</protein>
<evidence type="ECO:0000313" key="3">
    <source>
        <dbReference type="Proteomes" id="UP000588334"/>
    </source>
</evidence>
<dbReference type="AlphaFoldDB" id="A0A7K8WTS6"/>
<dbReference type="PANTHER" id="PTHR14490">
    <property type="entry name" value="ZINC FINGER, ZZ TYPE"/>
    <property type="match status" value="1"/>
</dbReference>
<dbReference type="GO" id="GO:0000447">
    <property type="term" value="P:endonucleolytic cleavage in ITS1 to separate SSU-rRNA from 5.8S rRNA and LSU-rRNA from tricistronic rRNA transcript (SSU-rRNA, 5.8S rRNA, LSU-rRNA)"/>
    <property type="evidence" value="ECO:0007669"/>
    <property type="project" value="TreeGrafter"/>
</dbReference>
<organism evidence="2 3">
    <name type="scientific">Sclerurus mexicanus</name>
    <name type="common">tawny-throated leaftosser</name>
    <dbReference type="NCBI Taxonomy" id="265632"/>
    <lineage>
        <taxon>Eukaryota</taxon>
        <taxon>Metazoa</taxon>
        <taxon>Chordata</taxon>
        <taxon>Craniata</taxon>
        <taxon>Vertebrata</taxon>
        <taxon>Euteleostomi</taxon>
        <taxon>Archelosauria</taxon>
        <taxon>Archosauria</taxon>
        <taxon>Dinosauria</taxon>
        <taxon>Saurischia</taxon>
        <taxon>Theropoda</taxon>
        <taxon>Coelurosauria</taxon>
        <taxon>Aves</taxon>
        <taxon>Neognathae</taxon>
        <taxon>Neoaves</taxon>
        <taxon>Telluraves</taxon>
        <taxon>Australaves</taxon>
        <taxon>Passeriformes</taxon>
        <taxon>Furnariidae</taxon>
        <taxon>Sclerurus</taxon>
    </lineage>
</organism>